<dbReference type="STRING" id="120956.SAMN05421791_1028"/>
<evidence type="ECO:0000313" key="3">
    <source>
        <dbReference type="Proteomes" id="UP000199708"/>
    </source>
</evidence>
<dbReference type="AlphaFoldDB" id="A0A1G7QBB1"/>
<feature type="transmembrane region" description="Helical" evidence="1">
    <location>
        <begin position="12"/>
        <end position="34"/>
    </location>
</feature>
<proteinExistence type="predicted"/>
<evidence type="ECO:0000256" key="1">
    <source>
        <dbReference type="SAM" id="Phobius"/>
    </source>
</evidence>
<dbReference type="Proteomes" id="UP000199708">
    <property type="component" value="Unassembled WGS sequence"/>
</dbReference>
<dbReference type="OrthoDB" id="9781069at2"/>
<feature type="transmembrane region" description="Helical" evidence="1">
    <location>
        <begin position="130"/>
        <end position="148"/>
    </location>
</feature>
<feature type="transmembrane region" description="Helical" evidence="1">
    <location>
        <begin position="247"/>
        <end position="268"/>
    </location>
</feature>
<feature type="transmembrane region" description="Helical" evidence="1">
    <location>
        <begin position="73"/>
        <end position="94"/>
    </location>
</feature>
<keyword evidence="1" id="KW-0812">Transmembrane</keyword>
<feature type="transmembrane region" description="Helical" evidence="1">
    <location>
        <begin position="192"/>
        <end position="211"/>
    </location>
</feature>
<dbReference type="RefSeq" id="WP_090289109.1">
    <property type="nucleotide sequence ID" value="NZ_FNCK01000002.1"/>
</dbReference>
<keyword evidence="1" id="KW-1133">Transmembrane helix</keyword>
<feature type="transmembrane region" description="Helical" evidence="1">
    <location>
        <begin position="154"/>
        <end position="180"/>
    </location>
</feature>
<feature type="transmembrane region" description="Helical" evidence="1">
    <location>
        <begin position="40"/>
        <end position="61"/>
    </location>
</feature>
<feature type="transmembrane region" description="Helical" evidence="1">
    <location>
        <begin position="223"/>
        <end position="240"/>
    </location>
</feature>
<reference evidence="2 3" key="1">
    <citation type="submission" date="2016-10" db="EMBL/GenBank/DDBJ databases">
        <authorList>
            <person name="de Groot N.N."/>
        </authorList>
    </citation>
    <scope>NUCLEOTIDE SEQUENCE [LARGE SCALE GENOMIC DNA]</scope>
    <source>
        <strain evidence="2 3">ATCC BAA-466</strain>
    </source>
</reference>
<name>A0A1G7QBB1_9LACT</name>
<accession>A0A1G7QBB1</accession>
<dbReference type="Pfam" id="PF05857">
    <property type="entry name" value="TraX"/>
    <property type="match status" value="1"/>
</dbReference>
<keyword evidence="3" id="KW-1185">Reference proteome</keyword>
<keyword evidence="1" id="KW-0472">Membrane</keyword>
<dbReference type="EMBL" id="FNCK01000002">
    <property type="protein sequence ID" value="SDF94880.1"/>
    <property type="molecule type" value="Genomic_DNA"/>
</dbReference>
<feature type="transmembrane region" description="Helical" evidence="1">
    <location>
        <begin position="100"/>
        <end position="118"/>
    </location>
</feature>
<evidence type="ECO:0000313" key="2">
    <source>
        <dbReference type="EMBL" id="SDF94880.1"/>
    </source>
</evidence>
<dbReference type="InterPro" id="IPR008875">
    <property type="entry name" value="TraX"/>
</dbReference>
<sequence length="273" mass="31357">MEKDIKKDGITGYQLKMIGVILMVFDHIHQMFYYAGDLEWLRILGRPVLPIFLFMCAEGYYHTRSKKKYALRLLIAAVAMRIGTSTINTLFPITKYEVNLMNNVFYTMFVSVIVMMAIDSIREKKFLKAILFFAIPLLGDVLLNVAIFTGNVSLISIVLFLPMYLAVEGGFTAVILAVLFYVFRENRMKQSICLIIVSFIGIVLNFVSKGFSISFVDLFTQNIQWMMVFSLIPISLYNGQRGKSSKYFFYIFYPAHIFALYIIAYVLIKNGVL</sequence>
<protein>
    <submittedName>
        <fullName evidence="2">TraX protein</fullName>
    </submittedName>
</protein>
<gene>
    <name evidence="2" type="ORF">SAMN05421791_1028</name>
</gene>
<organism evidence="2 3">
    <name type="scientific">Facklamia miroungae</name>
    <dbReference type="NCBI Taxonomy" id="120956"/>
    <lineage>
        <taxon>Bacteria</taxon>
        <taxon>Bacillati</taxon>
        <taxon>Bacillota</taxon>
        <taxon>Bacilli</taxon>
        <taxon>Lactobacillales</taxon>
        <taxon>Aerococcaceae</taxon>
        <taxon>Facklamia</taxon>
    </lineage>
</organism>